<evidence type="ECO:0000313" key="3">
    <source>
        <dbReference type="Proteomes" id="UP000299102"/>
    </source>
</evidence>
<name>A0A4C2A094_EUMVA</name>
<dbReference type="Proteomes" id="UP000299102">
    <property type="component" value="Unassembled WGS sequence"/>
</dbReference>
<reference evidence="2 3" key="1">
    <citation type="journal article" date="2019" name="Commun. Biol.">
        <title>The bagworm genome reveals a unique fibroin gene that provides high tensile strength.</title>
        <authorList>
            <person name="Kono N."/>
            <person name="Nakamura H."/>
            <person name="Ohtoshi R."/>
            <person name="Tomita M."/>
            <person name="Numata K."/>
            <person name="Arakawa K."/>
        </authorList>
    </citation>
    <scope>NUCLEOTIDE SEQUENCE [LARGE SCALE GENOMIC DNA]</scope>
</reference>
<sequence>MRAWWWWVVGCAWWWGCAGALRCLRCGQYSDGVGSITPCTNASGAIPVDCSPEHTHCIKYVSELTVVRDCVPSCTERGEGISKRLLRVQ</sequence>
<feature type="signal peptide" evidence="1">
    <location>
        <begin position="1"/>
        <end position="20"/>
    </location>
</feature>
<dbReference type="AlphaFoldDB" id="A0A4C2A094"/>
<keyword evidence="1" id="KW-0732">Signal</keyword>
<organism evidence="2 3">
    <name type="scientific">Eumeta variegata</name>
    <name type="common">Bagworm moth</name>
    <name type="synonym">Eumeta japonica</name>
    <dbReference type="NCBI Taxonomy" id="151549"/>
    <lineage>
        <taxon>Eukaryota</taxon>
        <taxon>Metazoa</taxon>
        <taxon>Ecdysozoa</taxon>
        <taxon>Arthropoda</taxon>
        <taxon>Hexapoda</taxon>
        <taxon>Insecta</taxon>
        <taxon>Pterygota</taxon>
        <taxon>Neoptera</taxon>
        <taxon>Endopterygota</taxon>
        <taxon>Lepidoptera</taxon>
        <taxon>Glossata</taxon>
        <taxon>Ditrysia</taxon>
        <taxon>Tineoidea</taxon>
        <taxon>Psychidae</taxon>
        <taxon>Oiketicinae</taxon>
        <taxon>Eumeta</taxon>
    </lineage>
</organism>
<protein>
    <recommendedName>
        <fullName evidence="4">Secreted protein</fullName>
    </recommendedName>
</protein>
<gene>
    <name evidence="2" type="ORF">EVAR_70359_1</name>
</gene>
<dbReference type="OrthoDB" id="8188927at2759"/>
<keyword evidence="3" id="KW-1185">Reference proteome</keyword>
<proteinExistence type="predicted"/>
<feature type="chain" id="PRO_5020030678" description="Secreted protein" evidence="1">
    <location>
        <begin position="21"/>
        <end position="89"/>
    </location>
</feature>
<comment type="caution">
    <text evidence="2">The sequence shown here is derived from an EMBL/GenBank/DDBJ whole genome shotgun (WGS) entry which is preliminary data.</text>
</comment>
<evidence type="ECO:0000256" key="1">
    <source>
        <dbReference type="SAM" id="SignalP"/>
    </source>
</evidence>
<evidence type="ECO:0008006" key="4">
    <source>
        <dbReference type="Google" id="ProtNLM"/>
    </source>
</evidence>
<dbReference type="EMBL" id="BGZK01002371">
    <property type="protein sequence ID" value="GBP93398.1"/>
    <property type="molecule type" value="Genomic_DNA"/>
</dbReference>
<evidence type="ECO:0000313" key="2">
    <source>
        <dbReference type="EMBL" id="GBP93398.1"/>
    </source>
</evidence>
<accession>A0A4C2A094</accession>